<dbReference type="RefSeq" id="WP_184907562.1">
    <property type="nucleotide sequence ID" value="NZ_JACHMS010000001.1"/>
</dbReference>
<proteinExistence type="predicted"/>
<dbReference type="AlphaFoldDB" id="A0A7W7DK63"/>
<comment type="caution">
    <text evidence="1">The sequence shown here is derived from an EMBL/GenBank/DDBJ whole genome shotgun (WGS) entry which is preliminary data.</text>
</comment>
<dbReference type="SUPFAM" id="SSF53448">
    <property type="entry name" value="Nucleotide-diphospho-sugar transferases"/>
    <property type="match status" value="1"/>
</dbReference>
<dbReference type="InterPro" id="IPR029044">
    <property type="entry name" value="Nucleotide-diphossugar_trans"/>
</dbReference>
<accession>A0A7W7DK63</accession>
<sequence>MSAGGDVYLAWCAPSHVTTMFLESVVCLYQDDRTRPRIRDHVTYLSSPHLAVSRHGITEMFLASGAPWLLQIDSDMVFTPDHVLTLLQAADAAERPIVAGHCKGFDQHDGQEVGEAFRTVGGRLEPVLHPPANCLMEVALVGTGFLLVHRDVFLRMRTDRPTARLPWWDYSVVDGDPYAEDYTFCERARQAGYRIWVHTGVRIGHVKAAVVRP</sequence>
<keyword evidence="2" id="KW-1185">Reference proteome</keyword>
<protein>
    <recommendedName>
        <fullName evidence="3">Glycosyltransferase</fullName>
    </recommendedName>
</protein>
<dbReference type="Gene3D" id="3.90.550.10">
    <property type="entry name" value="Spore Coat Polysaccharide Biosynthesis Protein SpsA, Chain A"/>
    <property type="match status" value="1"/>
</dbReference>
<gene>
    <name evidence="1" type="ORF">BJ965_001047</name>
</gene>
<dbReference type="GeneID" id="95793072"/>
<reference evidence="1 2" key="1">
    <citation type="submission" date="2020-08" db="EMBL/GenBank/DDBJ databases">
        <title>Sequencing the genomes of 1000 actinobacteria strains.</title>
        <authorList>
            <person name="Klenk H.-P."/>
        </authorList>
    </citation>
    <scope>NUCLEOTIDE SEQUENCE [LARGE SCALE GENOMIC DNA]</scope>
    <source>
        <strain evidence="1 2">DSM 40483</strain>
    </source>
</reference>
<evidence type="ECO:0008006" key="3">
    <source>
        <dbReference type="Google" id="ProtNLM"/>
    </source>
</evidence>
<organism evidence="1 2">
    <name type="scientific">Streptomyces luteogriseus</name>
    <dbReference type="NCBI Taxonomy" id="68233"/>
    <lineage>
        <taxon>Bacteria</taxon>
        <taxon>Bacillati</taxon>
        <taxon>Actinomycetota</taxon>
        <taxon>Actinomycetes</taxon>
        <taxon>Kitasatosporales</taxon>
        <taxon>Streptomycetaceae</taxon>
        <taxon>Streptomyces</taxon>
    </lineage>
</organism>
<dbReference type="Proteomes" id="UP000565089">
    <property type="component" value="Unassembled WGS sequence"/>
</dbReference>
<name>A0A7W7DK63_9ACTN</name>
<evidence type="ECO:0000313" key="1">
    <source>
        <dbReference type="EMBL" id="MBB4711165.1"/>
    </source>
</evidence>
<evidence type="ECO:0000313" key="2">
    <source>
        <dbReference type="Proteomes" id="UP000565089"/>
    </source>
</evidence>
<dbReference type="EMBL" id="JACHMS010000001">
    <property type="protein sequence ID" value="MBB4711165.1"/>
    <property type="molecule type" value="Genomic_DNA"/>
</dbReference>